<organism evidence="3 4">
    <name type="scientific">Vulcanisaeta moutnovskia (strain 768-28)</name>
    <dbReference type="NCBI Taxonomy" id="985053"/>
    <lineage>
        <taxon>Archaea</taxon>
        <taxon>Thermoproteota</taxon>
        <taxon>Thermoprotei</taxon>
        <taxon>Thermoproteales</taxon>
        <taxon>Thermoproteaceae</taxon>
        <taxon>Vulcanisaeta</taxon>
    </lineage>
</organism>
<evidence type="ECO:0000259" key="2">
    <source>
        <dbReference type="Pfam" id="PF01841"/>
    </source>
</evidence>
<keyword evidence="1" id="KW-0472">Membrane</keyword>
<keyword evidence="1" id="KW-1133">Transmembrane helix</keyword>
<dbReference type="InterPro" id="IPR002931">
    <property type="entry name" value="Transglutaminase-like"/>
</dbReference>
<dbReference type="SUPFAM" id="SSF54001">
    <property type="entry name" value="Cysteine proteinases"/>
    <property type="match status" value="1"/>
</dbReference>
<sequence length="368" mass="40633">MASQGAYEGEFAGLIRLGNLTYIGIYNGVIIRSSFIGYFTPIIAYESISVPTVLTPGNYSSFEATARSEIPIYLRYLVFNEYSNGTLMNTLSLITVNTSRPPLTIWFSSGYDCNEYNINVTFDEPVRVIPIPVIVNTQPPITYFVSNVSIVSVAPQTVLMLLEPGDIVVAESPITEANYTMYVCRKLMSTSSNGYSFLYVMEYLGSTGVSIPNSIIMNTLGIKQSSNLMNIVNRVFYVLSSGKYRLITYSVGPENLIKTGRGSIIDFMVFAMTALRIYGIPTRVALGFYGISSGNNSYVFSPGSNILWDESFIGNGWIMFMPIPSYVKPSMGISLSNLASSVIIGLILVLPWFIGYLIYILLSHVKAR</sequence>
<dbReference type="STRING" id="985053.VMUT_2332"/>
<reference evidence="3 4" key="1">
    <citation type="journal article" date="2011" name="J. Bacteriol.">
        <title>Complete genome sequence of 'Vulcanisaeta moutnovskia' strain 768-28, a novel member of the hyperthermophilic crenarchaeal genus vulcanisaeta.</title>
        <authorList>
            <person name="Gumerov V.M."/>
            <person name="Mardanov A.V."/>
            <person name="Beletsky A.V."/>
            <person name="Prokofeva M.I."/>
            <person name="Bonch-Osmolovskaya E.A."/>
            <person name="Ravin N.V."/>
            <person name="Skryabin K.G."/>
        </authorList>
    </citation>
    <scope>NUCLEOTIDE SEQUENCE [LARGE SCALE GENOMIC DNA]</scope>
    <source>
        <strain evidence="3 4">768-28</strain>
    </source>
</reference>
<dbReference type="KEGG" id="vmo:VMUT_2332"/>
<evidence type="ECO:0000313" key="4">
    <source>
        <dbReference type="Proteomes" id="UP000007485"/>
    </source>
</evidence>
<dbReference type="eggNOG" id="arCOG02169">
    <property type="taxonomic scope" value="Archaea"/>
</dbReference>
<name>F0QY38_VULM7</name>
<dbReference type="InterPro" id="IPR038765">
    <property type="entry name" value="Papain-like_cys_pep_sf"/>
</dbReference>
<dbReference type="Pfam" id="PF01841">
    <property type="entry name" value="Transglut_core"/>
    <property type="match status" value="1"/>
</dbReference>
<dbReference type="AlphaFoldDB" id="F0QY38"/>
<feature type="domain" description="Transglutaminase-like" evidence="2">
    <location>
        <begin position="237"/>
        <end position="320"/>
    </location>
</feature>
<evidence type="ECO:0000313" key="3">
    <source>
        <dbReference type="EMBL" id="ADY02524.1"/>
    </source>
</evidence>
<keyword evidence="4" id="KW-1185">Reference proteome</keyword>
<evidence type="ECO:0000256" key="1">
    <source>
        <dbReference type="SAM" id="Phobius"/>
    </source>
</evidence>
<proteinExistence type="predicted"/>
<dbReference type="Proteomes" id="UP000007485">
    <property type="component" value="Chromosome"/>
</dbReference>
<gene>
    <name evidence="3" type="ordered locus">VMUT_2332</name>
</gene>
<dbReference type="HOGENOM" id="CLU_751474_0_0_2"/>
<protein>
    <submittedName>
        <fullName evidence="3">Transglutaminase domain-containing protein</fullName>
    </submittedName>
</protein>
<dbReference type="EMBL" id="CP002529">
    <property type="protein sequence ID" value="ADY02524.1"/>
    <property type="molecule type" value="Genomic_DNA"/>
</dbReference>
<keyword evidence="1" id="KW-0812">Transmembrane</keyword>
<feature type="transmembrane region" description="Helical" evidence="1">
    <location>
        <begin position="338"/>
        <end position="362"/>
    </location>
</feature>
<accession>F0QY38</accession>